<accession>A0A2Z6SII3</accession>
<evidence type="ECO:0000313" key="2">
    <source>
        <dbReference type="Proteomes" id="UP000247702"/>
    </source>
</evidence>
<sequence>MITEHETKRQAIQQLWNQGIRDVMEIHNRTKYTLSTDSSTYRRPKKITTHASRALGQYIRQGFYSFINTVILNWYIEQ</sequence>
<dbReference type="Proteomes" id="UP000247702">
    <property type="component" value="Unassembled WGS sequence"/>
</dbReference>
<reference evidence="1 2" key="1">
    <citation type="submission" date="2017-11" db="EMBL/GenBank/DDBJ databases">
        <title>The genome of Rhizophagus clarus HR1 reveals common genetic basis of auxotrophy among arbuscular mycorrhizal fungi.</title>
        <authorList>
            <person name="Kobayashi Y."/>
        </authorList>
    </citation>
    <scope>NUCLEOTIDE SEQUENCE [LARGE SCALE GENOMIC DNA]</scope>
    <source>
        <strain evidence="1 2">HR1</strain>
    </source>
</reference>
<dbReference type="EMBL" id="BEXD01004017">
    <property type="protein sequence ID" value="GBC05609.1"/>
    <property type="molecule type" value="Genomic_DNA"/>
</dbReference>
<comment type="caution">
    <text evidence="1">The sequence shown here is derived from an EMBL/GenBank/DDBJ whole genome shotgun (WGS) entry which is preliminary data.</text>
</comment>
<gene>
    <name evidence="1" type="ORF">RclHR1_06310005</name>
</gene>
<evidence type="ECO:0000313" key="1">
    <source>
        <dbReference type="EMBL" id="GBC05609.1"/>
    </source>
</evidence>
<proteinExistence type="predicted"/>
<protein>
    <submittedName>
        <fullName evidence="1">Uncharacterized protein</fullName>
    </submittedName>
</protein>
<organism evidence="1 2">
    <name type="scientific">Rhizophagus clarus</name>
    <dbReference type="NCBI Taxonomy" id="94130"/>
    <lineage>
        <taxon>Eukaryota</taxon>
        <taxon>Fungi</taxon>
        <taxon>Fungi incertae sedis</taxon>
        <taxon>Mucoromycota</taxon>
        <taxon>Glomeromycotina</taxon>
        <taxon>Glomeromycetes</taxon>
        <taxon>Glomerales</taxon>
        <taxon>Glomeraceae</taxon>
        <taxon>Rhizophagus</taxon>
    </lineage>
</organism>
<dbReference type="AlphaFoldDB" id="A0A2Z6SII3"/>
<name>A0A2Z6SII3_9GLOM</name>
<keyword evidence="2" id="KW-1185">Reference proteome</keyword>